<dbReference type="PROSITE" id="PS50943">
    <property type="entry name" value="HTH_CROC1"/>
    <property type="match status" value="1"/>
</dbReference>
<feature type="domain" description="HTH cro/C1-type" evidence="3">
    <location>
        <begin position="14"/>
        <end position="68"/>
    </location>
</feature>
<keyword evidence="1" id="KW-0238">DNA-binding</keyword>
<evidence type="ECO:0000256" key="1">
    <source>
        <dbReference type="ARBA" id="ARBA00023125"/>
    </source>
</evidence>
<evidence type="ECO:0000313" key="5">
    <source>
        <dbReference type="Proteomes" id="UP000814385"/>
    </source>
</evidence>
<proteinExistence type="predicted"/>
<evidence type="ECO:0000313" key="4">
    <source>
        <dbReference type="EMBL" id="MCG6659293.1"/>
    </source>
</evidence>
<name>A0ABS9PC01_9GAMM</name>
<feature type="compositionally biased region" description="Polar residues" evidence="2">
    <location>
        <begin position="207"/>
        <end position="223"/>
    </location>
</feature>
<feature type="region of interest" description="Disordered" evidence="2">
    <location>
        <begin position="187"/>
        <end position="243"/>
    </location>
</feature>
<evidence type="ECO:0000259" key="3">
    <source>
        <dbReference type="PROSITE" id="PS50943"/>
    </source>
</evidence>
<dbReference type="PANTHER" id="PTHR46797:SF1">
    <property type="entry name" value="METHYLPHOSPHONATE SYNTHASE"/>
    <property type="match status" value="1"/>
</dbReference>
<comment type="caution">
    <text evidence="4">The sequence shown here is derived from an EMBL/GenBank/DDBJ whole genome shotgun (WGS) entry which is preliminary data.</text>
</comment>
<dbReference type="SMART" id="SM00530">
    <property type="entry name" value="HTH_XRE"/>
    <property type="match status" value="1"/>
</dbReference>
<dbReference type="SUPFAM" id="SSF47413">
    <property type="entry name" value="lambda repressor-like DNA-binding domains"/>
    <property type="match status" value="1"/>
</dbReference>
<dbReference type="InterPro" id="IPR010982">
    <property type="entry name" value="Lambda_DNA-bd_dom_sf"/>
</dbReference>
<accession>A0ABS9PC01</accession>
<dbReference type="Pfam" id="PF01381">
    <property type="entry name" value="HTH_3"/>
    <property type="match status" value="1"/>
</dbReference>
<dbReference type="CDD" id="cd00093">
    <property type="entry name" value="HTH_XRE"/>
    <property type="match status" value="1"/>
</dbReference>
<protein>
    <submittedName>
        <fullName evidence="4">Helix-turn-helix transcriptional regulator</fullName>
    </submittedName>
</protein>
<dbReference type="EMBL" id="JABFUC010000014">
    <property type="protein sequence ID" value="MCG6659293.1"/>
    <property type="molecule type" value="Genomic_DNA"/>
</dbReference>
<dbReference type="Gene3D" id="1.10.260.40">
    <property type="entry name" value="lambda repressor-like DNA-binding domains"/>
    <property type="match status" value="1"/>
</dbReference>
<reference evidence="4 5" key="1">
    <citation type="submission" date="2020-05" db="EMBL/GenBank/DDBJ databases">
        <title>Comparative genomic analysis of denitrifying bacteria from Halomonas genus.</title>
        <authorList>
            <person name="Wang L."/>
            <person name="Shao Z."/>
        </authorList>
    </citation>
    <scope>NUCLEOTIDE SEQUENCE [LARGE SCALE GENOMIC DNA]</scope>
    <source>
        <strain evidence="4 5">A4</strain>
    </source>
</reference>
<sequence length="243" mass="27233">MSSTNEDLEVGARLKELREREKLSQQAFADSLNVSLRTYQNYERGQRAVSKELLCALINQHDVDVTWLLTGVKGGTPPDSHQDASAPEINEGRFREVWAALRSEDCQLRHLEGDLLLGQAIYIYNQFAHIDDQGSRAKAIRGVVKLLNLVTLKSEAQQLRHFVRQHPEMPKAVVDEFEGLAQRLENQASAEERGLEEATSEEERQSSRLAHSAHQSIFGSGNQVAGRDFQNHGDHKGGRGGKR</sequence>
<dbReference type="InterPro" id="IPR001387">
    <property type="entry name" value="Cro/C1-type_HTH"/>
</dbReference>
<dbReference type="RefSeq" id="WP_238978438.1">
    <property type="nucleotide sequence ID" value="NZ_JABFUC010000014.1"/>
</dbReference>
<dbReference type="InterPro" id="IPR050807">
    <property type="entry name" value="TransReg_Diox_bact_type"/>
</dbReference>
<feature type="compositionally biased region" description="Basic and acidic residues" evidence="2">
    <location>
        <begin position="190"/>
        <end position="206"/>
    </location>
</feature>
<dbReference type="Proteomes" id="UP000814385">
    <property type="component" value="Unassembled WGS sequence"/>
</dbReference>
<organism evidence="4 5">
    <name type="scientific">Billgrantia campisalis</name>
    <dbReference type="NCBI Taxonomy" id="74661"/>
    <lineage>
        <taxon>Bacteria</taxon>
        <taxon>Pseudomonadati</taxon>
        <taxon>Pseudomonadota</taxon>
        <taxon>Gammaproteobacteria</taxon>
        <taxon>Oceanospirillales</taxon>
        <taxon>Halomonadaceae</taxon>
        <taxon>Billgrantia</taxon>
    </lineage>
</organism>
<dbReference type="PANTHER" id="PTHR46797">
    <property type="entry name" value="HTH-TYPE TRANSCRIPTIONAL REGULATOR"/>
    <property type="match status" value="1"/>
</dbReference>
<gene>
    <name evidence="4" type="ORF">HOP52_16160</name>
</gene>
<evidence type="ECO:0000256" key="2">
    <source>
        <dbReference type="SAM" id="MobiDB-lite"/>
    </source>
</evidence>
<keyword evidence="5" id="KW-1185">Reference proteome</keyword>